<proteinExistence type="predicted"/>
<protein>
    <submittedName>
        <fullName evidence="2">Acetyltransferase (GNAT) family protein</fullName>
    </submittedName>
</protein>
<dbReference type="PROSITE" id="PS51186">
    <property type="entry name" value="GNAT"/>
    <property type="match status" value="1"/>
</dbReference>
<keyword evidence="3" id="KW-1185">Reference proteome</keyword>
<evidence type="ECO:0000259" key="1">
    <source>
        <dbReference type="PROSITE" id="PS51186"/>
    </source>
</evidence>
<dbReference type="InterPro" id="IPR016181">
    <property type="entry name" value="Acyl_CoA_acyltransferase"/>
</dbReference>
<sequence>MTATPRGSPAGIVFRRLDADPERRRAARLLPDCGLDDHDSACVWYGLCDLTATEDACLAGVAVVRSVGRATARLCGLAVAAAYRDPSLGRRLVCEVADALRASGVEELTAPPAPDRRVAALLARTGFVPCEQDQTSGAGWSQLPL</sequence>
<dbReference type="EMBL" id="FPBA01000027">
    <property type="protein sequence ID" value="SFU03279.1"/>
    <property type="molecule type" value="Genomic_DNA"/>
</dbReference>
<gene>
    <name evidence="2" type="ORF">SAMN05660657_04917</name>
</gene>
<dbReference type="AlphaFoldDB" id="A0A1I7CV80"/>
<dbReference type="Proteomes" id="UP000199546">
    <property type="component" value="Unassembled WGS sequence"/>
</dbReference>
<dbReference type="InterPro" id="IPR000182">
    <property type="entry name" value="GNAT_dom"/>
</dbReference>
<reference evidence="3" key="1">
    <citation type="submission" date="2016-10" db="EMBL/GenBank/DDBJ databases">
        <authorList>
            <person name="Varghese N."/>
            <person name="Submissions S."/>
        </authorList>
    </citation>
    <scope>NUCLEOTIDE SEQUENCE [LARGE SCALE GENOMIC DNA]</scope>
    <source>
        <strain evidence="3">DSM 46136</strain>
    </source>
</reference>
<dbReference type="SUPFAM" id="SSF55729">
    <property type="entry name" value="Acyl-CoA N-acyltransferases (Nat)"/>
    <property type="match status" value="1"/>
</dbReference>
<name>A0A1I7CV80_9ACTN</name>
<dbReference type="OrthoDB" id="5186055at2"/>
<dbReference type="GO" id="GO:0016747">
    <property type="term" value="F:acyltransferase activity, transferring groups other than amino-acyl groups"/>
    <property type="evidence" value="ECO:0007669"/>
    <property type="project" value="InterPro"/>
</dbReference>
<organism evidence="2 3">
    <name type="scientific">Geodermatophilus amargosae</name>
    <dbReference type="NCBI Taxonomy" id="1296565"/>
    <lineage>
        <taxon>Bacteria</taxon>
        <taxon>Bacillati</taxon>
        <taxon>Actinomycetota</taxon>
        <taxon>Actinomycetes</taxon>
        <taxon>Geodermatophilales</taxon>
        <taxon>Geodermatophilaceae</taxon>
        <taxon>Geodermatophilus</taxon>
    </lineage>
</organism>
<accession>A0A1I7CV80</accession>
<dbReference type="Pfam" id="PF00583">
    <property type="entry name" value="Acetyltransf_1"/>
    <property type="match status" value="1"/>
</dbReference>
<dbReference type="RefSeq" id="WP_093583752.1">
    <property type="nucleotide sequence ID" value="NZ_FPBA01000027.1"/>
</dbReference>
<evidence type="ECO:0000313" key="3">
    <source>
        <dbReference type="Proteomes" id="UP000199546"/>
    </source>
</evidence>
<dbReference type="STRING" id="1296565.SAMN05660657_04917"/>
<keyword evidence="2" id="KW-0808">Transferase</keyword>
<evidence type="ECO:0000313" key="2">
    <source>
        <dbReference type="EMBL" id="SFU03279.1"/>
    </source>
</evidence>
<dbReference type="Gene3D" id="3.40.630.30">
    <property type="match status" value="1"/>
</dbReference>
<feature type="domain" description="N-acetyltransferase" evidence="1">
    <location>
        <begin position="12"/>
        <end position="145"/>
    </location>
</feature>